<dbReference type="Gene3D" id="3.60.15.10">
    <property type="entry name" value="Ribonuclease Z/Hydroxyacylglutathione hydrolase-like"/>
    <property type="match status" value="1"/>
</dbReference>
<dbReference type="SUPFAM" id="SSF56281">
    <property type="entry name" value="Metallo-hydrolase/oxidoreductase"/>
    <property type="match status" value="1"/>
</dbReference>
<dbReference type="PANTHER" id="PTHR42951">
    <property type="entry name" value="METALLO-BETA-LACTAMASE DOMAIN-CONTAINING"/>
    <property type="match status" value="1"/>
</dbReference>
<comment type="caution">
    <text evidence="2">The sequence shown here is derived from an EMBL/GenBank/DDBJ whole genome shotgun (WGS) entry which is preliminary data.</text>
</comment>
<dbReference type="InterPro" id="IPR001279">
    <property type="entry name" value="Metallo-B-lactamas"/>
</dbReference>
<dbReference type="InterPro" id="IPR036866">
    <property type="entry name" value="RibonucZ/Hydroxyglut_hydro"/>
</dbReference>
<feature type="domain" description="Metallo-beta-lactamase" evidence="1">
    <location>
        <begin position="18"/>
        <end position="231"/>
    </location>
</feature>
<keyword evidence="3" id="KW-1185">Reference proteome</keyword>
<name>A0ABW5QEN1_9BACI</name>
<accession>A0ABW5QEN1</accession>
<reference evidence="3" key="1">
    <citation type="journal article" date="2019" name="Int. J. Syst. Evol. Microbiol.">
        <title>The Global Catalogue of Microorganisms (GCM) 10K type strain sequencing project: providing services to taxonomists for standard genome sequencing and annotation.</title>
        <authorList>
            <consortium name="The Broad Institute Genomics Platform"/>
            <consortium name="The Broad Institute Genome Sequencing Center for Infectious Disease"/>
            <person name="Wu L."/>
            <person name="Ma J."/>
        </authorList>
    </citation>
    <scope>NUCLEOTIDE SEQUENCE [LARGE SCALE GENOMIC DNA]</scope>
    <source>
        <strain evidence="3">TISTR 1571</strain>
    </source>
</reference>
<dbReference type="InterPro" id="IPR050855">
    <property type="entry name" value="NDM-1-like"/>
</dbReference>
<evidence type="ECO:0000313" key="3">
    <source>
        <dbReference type="Proteomes" id="UP001597452"/>
    </source>
</evidence>
<gene>
    <name evidence="2" type="ORF">ACFSW4_15530</name>
</gene>
<dbReference type="Pfam" id="PF00753">
    <property type="entry name" value="Lactamase_B"/>
    <property type="match status" value="1"/>
</dbReference>
<dbReference type="EMBL" id="JBHUMZ010000053">
    <property type="protein sequence ID" value="MFD2640280.1"/>
    <property type="molecule type" value="Genomic_DNA"/>
</dbReference>
<sequence length="323" mass="37016">MTQNIYQLTLPTPYAVGDVHVYIVKNDIITLIDAGVHTEEAWQAFNEQLKNIGLTPKDIDQVVLTHHHPDHIGLVGRLNHVQNIYGHSLVHKWLTRDEMYLDHYIQFFNDLYTKWGVPDQFQDIERALDYTLAFSTPSALTRYLNEGDQIPGLEGFLTLETPGHAESHLSFYNQDTNVLLAGDFLLKHISSNPLLEPPVNIGEERPKPLLRYRESMKRVLDYSFSTIYPGHGKVFSNHQPLIVDRIAKQEKRAFKVLDYISESPSTPYEICQYLFPKHYQSQFGLTMSETVGQLDYLCSIGELEQLSDGEVVRYTAAHPITSK</sequence>
<evidence type="ECO:0000313" key="2">
    <source>
        <dbReference type="EMBL" id="MFD2640280.1"/>
    </source>
</evidence>
<organism evidence="2 3">
    <name type="scientific">Piscibacillus salipiscarius</name>
    <dbReference type="NCBI Taxonomy" id="299480"/>
    <lineage>
        <taxon>Bacteria</taxon>
        <taxon>Bacillati</taxon>
        <taxon>Bacillota</taxon>
        <taxon>Bacilli</taxon>
        <taxon>Bacillales</taxon>
        <taxon>Bacillaceae</taxon>
        <taxon>Piscibacillus</taxon>
    </lineage>
</organism>
<evidence type="ECO:0000259" key="1">
    <source>
        <dbReference type="SMART" id="SM00849"/>
    </source>
</evidence>
<proteinExistence type="predicted"/>
<dbReference type="PANTHER" id="PTHR42951:SF21">
    <property type="entry name" value="METALLO-HYDROLASE YQJP-RELATED"/>
    <property type="match status" value="1"/>
</dbReference>
<dbReference type="Proteomes" id="UP001597452">
    <property type="component" value="Unassembled WGS sequence"/>
</dbReference>
<protein>
    <submittedName>
        <fullName evidence="2">MBL fold metallo-hydrolase</fullName>
    </submittedName>
</protein>
<dbReference type="SMART" id="SM00849">
    <property type="entry name" value="Lactamase_B"/>
    <property type="match status" value="1"/>
</dbReference>
<dbReference type="RefSeq" id="WP_054755021.1">
    <property type="nucleotide sequence ID" value="NZ_JBHUMZ010000053.1"/>
</dbReference>